<organism evidence="1 2">
    <name type="scientific">Anaerocolumna cellulosilytica</name>
    <dbReference type="NCBI Taxonomy" id="433286"/>
    <lineage>
        <taxon>Bacteria</taxon>
        <taxon>Bacillati</taxon>
        <taxon>Bacillota</taxon>
        <taxon>Clostridia</taxon>
        <taxon>Lachnospirales</taxon>
        <taxon>Lachnospiraceae</taxon>
        <taxon>Anaerocolumna</taxon>
    </lineage>
</organism>
<sequence>MQAIQSISRLLPIQKSILYTMLRNKDSDFYLEQCCYRLKGKIDIEKVEHAWQYVVNKHDALRGYFVWHKLREPVFVILKEKKIKCIICDIRQSEDMQEDKCRHERIQEWNKGVDITVDPMRITILILSDTECEMIITLNHILFDGWSNAIIMNDFYRYYLYLMGEAIIFHDKTTSVNYSNYIKHELKRTDNPQCIDFWKRYLSDLSGKDYPSIYGKKQMEEEKLKIPEEVLNKVNKYCKLHSVSFANLFYLLWAFIESTEGGCKDVWEAVTLSGRDMNDMDCLNGLVGVFIKTMPLRIRWDSQSSMESLFIKIKKELWEIDKHKYISGLELFNLNPKLNAAMNKILVVQNYPVDSILVYKERVVSIELVSSFYKPDADLIVSNSTFRDSNYIKLLYNNKIYTANHINKIGNKFLQAFQYLADNSDKQITAEMICNCIK</sequence>
<dbReference type="Gene3D" id="3.30.559.30">
    <property type="entry name" value="Nonribosomal peptide synthetase, condensation domain"/>
    <property type="match status" value="1"/>
</dbReference>
<dbReference type="EMBL" id="AP023367">
    <property type="protein sequence ID" value="BCJ94177.1"/>
    <property type="molecule type" value="Genomic_DNA"/>
</dbReference>
<proteinExistence type="predicted"/>
<reference evidence="1 2" key="1">
    <citation type="journal article" date="2016" name="Int. J. Syst. Evol. Microbiol.">
        <title>Descriptions of Anaerotaenia torta gen. nov., sp. nov. and Anaerocolumna cellulosilytica gen. nov., sp. nov. isolated from a methanogenic reactor of cattle waste.</title>
        <authorList>
            <person name="Uek A."/>
            <person name="Ohtaki Y."/>
            <person name="Kaku N."/>
            <person name="Ueki K."/>
        </authorList>
    </citation>
    <scope>NUCLEOTIDE SEQUENCE [LARGE SCALE GENOMIC DNA]</scope>
    <source>
        <strain evidence="1 2">SN021</strain>
    </source>
</reference>
<name>A0A6S6R272_9FIRM</name>
<dbReference type="Gene3D" id="3.30.559.10">
    <property type="entry name" value="Chloramphenicol acetyltransferase-like domain"/>
    <property type="match status" value="1"/>
</dbReference>
<accession>A0A6S6R272</accession>
<keyword evidence="2" id="KW-1185">Reference proteome</keyword>
<dbReference type="SUPFAM" id="SSF52777">
    <property type="entry name" value="CoA-dependent acyltransferases"/>
    <property type="match status" value="2"/>
</dbReference>
<evidence type="ECO:0000313" key="1">
    <source>
        <dbReference type="EMBL" id="BCJ94177.1"/>
    </source>
</evidence>
<dbReference type="Proteomes" id="UP000515561">
    <property type="component" value="Chromosome"/>
</dbReference>
<dbReference type="RefSeq" id="WP_184091340.1">
    <property type="nucleotide sequence ID" value="NZ_AP023367.1"/>
</dbReference>
<dbReference type="KEGG" id="acel:acsn021_17460"/>
<dbReference type="AlphaFoldDB" id="A0A6S6R272"/>
<dbReference type="PANTHER" id="PTHR45398:SF1">
    <property type="entry name" value="ENZYME, PUTATIVE (JCVI)-RELATED"/>
    <property type="match status" value="1"/>
</dbReference>
<dbReference type="InterPro" id="IPR001242">
    <property type="entry name" value="Condensation_dom"/>
</dbReference>
<dbReference type="Pfam" id="PF00668">
    <property type="entry name" value="Condensation"/>
    <property type="match status" value="1"/>
</dbReference>
<gene>
    <name evidence="1" type="ORF">acsn021_17460</name>
</gene>
<dbReference type="GO" id="GO:0003824">
    <property type="term" value="F:catalytic activity"/>
    <property type="evidence" value="ECO:0007669"/>
    <property type="project" value="InterPro"/>
</dbReference>
<protein>
    <submittedName>
        <fullName evidence="1">Uncharacterized protein</fullName>
    </submittedName>
</protein>
<dbReference type="PANTHER" id="PTHR45398">
    <property type="match status" value="1"/>
</dbReference>
<evidence type="ECO:0000313" key="2">
    <source>
        <dbReference type="Proteomes" id="UP000515561"/>
    </source>
</evidence>
<dbReference type="GO" id="GO:0008610">
    <property type="term" value="P:lipid biosynthetic process"/>
    <property type="evidence" value="ECO:0007669"/>
    <property type="project" value="UniProtKB-ARBA"/>
</dbReference>
<dbReference type="InterPro" id="IPR023213">
    <property type="entry name" value="CAT-like_dom_sf"/>
</dbReference>